<reference evidence="7" key="1">
    <citation type="submission" date="2024-07" db="EMBL/GenBank/DDBJ databases">
        <title>Two chromosome-level genome assemblies of Korean endemic species Abeliophyllum distichum and Forsythia ovata (Oleaceae).</title>
        <authorList>
            <person name="Mun J.H."/>
        </authorList>
    </citation>
    <scope>NUCLEOTIDE SEQUENCE</scope>
    <source>
        <strain evidence="7">KNKB202402200001</strain>
        <tissue evidence="7">Leaf</tissue>
    </source>
</reference>
<dbReference type="EMBL" id="JBFOLJ010000004">
    <property type="protein sequence ID" value="KAL2546005.1"/>
    <property type="molecule type" value="Genomic_DNA"/>
</dbReference>
<keyword evidence="3" id="KW-0539">Nucleus</keyword>
<keyword evidence="8" id="KW-1185">Reference proteome</keyword>
<dbReference type="GO" id="GO:0005634">
    <property type="term" value="C:nucleus"/>
    <property type="evidence" value="ECO:0007669"/>
    <property type="project" value="UniProtKB-SubCell"/>
</dbReference>
<sequence length="128" mass="14347">MDSPKQSAEPISAHNHRDSAGGSGSSSHDQRHQHAMENFKELLMECITTSTPNKSLTPPQKSLVNQRLQEIFPRFHTPDHPPYAWMIQSAIKQLNEEGGSNEEAISQFISEEEATRHEAKVGTREEKG</sequence>
<dbReference type="InterPro" id="IPR036390">
    <property type="entry name" value="WH_DNA-bd_sf"/>
</dbReference>
<dbReference type="SUPFAM" id="SSF46785">
    <property type="entry name" value="Winged helix' DNA-binding domain"/>
    <property type="match status" value="1"/>
</dbReference>
<dbReference type="PANTHER" id="PTHR11467">
    <property type="entry name" value="HISTONE H1"/>
    <property type="match status" value="1"/>
</dbReference>
<evidence type="ECO:0000256" key="1">
    <source>
        <dbReference type="ARBA" id="ARBA00004123"/>
    </source>
</evidence>
<evidence type="ECO:0000256" key="3">
    <source>
        <dbReference type="ARBA" id="ARBA00023242"/>
    </source>
</evidence>
<feature type="region of interest" description="Disordered" evidence="4">
    <location>
        <begin position="1"/>
        <end position="35"/>
    </location>
</feature>
<organism evidence="7 8">
    <name type="scientific">Forsythia ovata</name>
    <dbReference type="NCBI Taxonomy" id="205694"/>
    <lineage>
        <taxon>Eukaryota</taxon>
        <taxon>Viridiplantae</taxon>
        <taxon>Streptophyta</taxon>
        <taxon>Embryophyta</taxon>
        <taxon>Tracheophyta</taxon>
        <taxon>Spermatophyta</taxon>
        <taxon>Magnoliopsida</taxon>
        <taxon>eudicotyledons</taxon>
        <taxon>Gunneridae</taxon>
        <taxon>Pentapetalae</taxon>
        <taxon>asterids</taxon>
        <taxon>lamiids</taxon>
        <taxon>Lamiales</taxon>
        <taxon>Oleaceae</taxon>
        <taxon>Forsythieae</taxon>
        <taxon>Forsythia</taxon>
    </lineage>
</organism>
<feature type="domain" description="H15" evidence="5">
    <location>
        <begin position="79"/>
        <end position="128"/>
    </location>
</feature>
<comment type="caution">
    <text evidence="7">The sequence shown here is derived from an EMBL/GenBank/DDBJ whole genome shotgun (WGS) entry which is preliminary data.</text>
</comment>
<accession>A0ABD1W966</accession>
<evidence type="ECO:0000313" key="8">
    <source>
        <dbReference type="Proteomes" id="UP001604277"/>
    </source>
</evidence>
<name>A0ABD1W966_9LAMI</name>
<dbReference type="Pfam" id="PF00538">
    <property type="entry name" value="Linker_histone"/>
    <property type="match status" value="1"/>
</dbReference>
<dbReference type="InterPro" id="IPR005818">
    <property type="entry name" value="Histone_H1/H5_H15"/>
</dbReference>
<dbReference type="InterPro" id="IPR036388">
    <property type="entry name" value="WH-like_DNA-bd_sf"/>
</dbReference>
<protein>
    <submittedName>
        <fullName evidence="7">H15 domain-containing protein</fullName>
    </submittedName>
</protein>
<dbReference type="AlphaFoldDB" id="A0ABD1W966"/>
<keyword evidence="2" id="KW-0238">DNA-binding</keyword>
<evidence type="ECO:0000313" key="7">
    <source>
        <dbReference type="EMBL" id="KAL2546184.1"/>
    </source>
</evidence>
<dbReference type="Proteomes" id="UP001604277">
    <property type="component" value="Unassembled WGS sequence"/>
</dbReference>
<evidence type="ECO:0000313" key="6">
    <source>
        <dbReference type="EMBL" id="KAL2546005.1"/>
    </source>
</evidence>
<dbReference type="EMBL" id="JBFOLJ010000004">
    <property type="protein sequence ID" value="KAL2546184.1"/>
    <property type="molecule type" value="Genomic_DNA"/>
</dbReference>
<dbReference type="PROSITE" id="PS51504">
    <property type="entry name" value="H15"/>
    <property type="match status" value="1"/>
</dbReference>
<evidence type="ECO:0000256" key="2">
    <source>
        <dbReference type="ARBA" id="ARBA00023125"/>
    </source>
</evidence>
<dbReference type="Gene3D" id="1.10.10.10">
    <property type="entry name" value="Winged helix-like DNA-binding domain superfamily/Winged helix DNA-binding domain"/>
    <property type="match status" value="1"/>
</dbReference>
<gene>
    <name evidence="6" type="ORF">Fot_15238</name>
    <name evidence="7" type="ORF">Fot_15417</name>
</gene>
<evidence type="ECO:0000259" key="5">
    <source>
        <dbReference type="PROSITE" id="PS51504"/>
    </source>
</evidence>
<comment type="subcellular location">
    <subcellularLocation>
        <location evidence="1">Nucleus</location>
    </subcellularLocation>
</comment>
<dbReference type="GO" id="GO:0003677">
    <property type="term" value="F:DNA binding"/>
    <property type="evidence" value="ECO:0007669"/>
    <property type="project" value="UniProtKB-KW"/>
</dbReference>
<dbReference type="PANTHER" id="PTHR11467:SF109">
    <property type="entry name" value="H15 DOMAIN-CONTAINING PROTEIN"/>
    <property type="match status" value="1"/>
</dbReference>
<reference evidence="8" key="2">
    <citation type="submission" date="2024-07" db="EMBL/GenBank/DDBJ databases">
        <title>Two chromosome-level genome assemblies of Korean endemic species Abeliophyllum distichum and Forsythia ovata (Oleaceae).</title>
        <authorList>
            <person name="Jang H."/>
        </authorList>
    </citation>
    <scope>NUCLEOTIDE SEQUENCE [LARGE SCALE GENOMIC DNA]</scope>
</reference>
<evidence type="ECO:0000256" key="4">
    <source>
        <dbReference type="SAM" id="MobiDB-lite"/>
    </source>
</evidence>
<proteinExistence type="predicted"/>